<evidence type="ECO:0000256" key="1">
    <source>
        <dbReference type="SAM" id="MobiDB-lite"/>
    </source>
</evidence>
<organism evidence="2 3">
    <name type="scientific">Protopolystoma xenopodis</name>
    <dbReference type="NCBI Taxonomy" id="117903"/>
    <lineage>
        <taxon>Eukaryota</taxon>
        <taxon>Metazoa</taxon>
        <taxon>Spiralia</taxon>
        <taxon>Lophotrochozoa</taxon>
        <taxon>Platyhelminthes</taxon>
        <taxon>Monogenea</taxon>
        <taxon>Polyopisthocotylea</taxon>
        <taxon>Polystomatidea</taxon>
        <taxon>Polystomatidae</taxon>
        <taxon>Protopolystoma</taxon>
    </lineage>
</organism>
<protein>
    <submittedName>
        <fullName evidence="2">Uncharacterized protein</fullName>
    </submittedName>
</protein>
<feature type="compositionally biased region" description="Polar residues" evidence="1">
    <location>
        <begin position="265"/>
        <end position="276"/>
    </location>
</feature>
<comment type="caution">
    <text evidence="2">The sequence shown here is derived from an EMBL/GenBank/DDBJ whole genome shotgun (WGS) entry which is preliminary data.</text>
</comment>
<accession>A0A3S5AEE3</accession>
<evidence type="ECO:0000313" key="3">
    <source>
        <dbReference type="Proteomes" id="UP000784294"/>
    </source>
</evidence>
<dbReference type="AlphaFoldDB" id="A0A3S5AEE3"/>
<gene>
    <name evidence="2" type="ORF">PXEA_LOCUS20585</name>
</gene>
<keyword evidence="3" id="KW-1185">Reference proteome</keyword>
<proteinExistence type="predicted"/>
<reference evidence="2" key="1">
    <citation type="submission" date="2018-11" db="EMBL/GenBank/DDBJ databases">
        <authorList>
            <consortium name="Pathogen Informatics"/>
        </authorList>
    </citation>
    <scope>NUCLEOTIDE SEQUENCE</scope>
</reference>
<dbReference type="EMBL" id="CAAALY010085206">
    <property type="protein sequence ID" value="VEL27145.1"/>
    <property type="molecule type" value="Genomic_DNA"/>
</dbReference>
<feature type="region of interest" description="Disordered" evidence="1">
    <location>
        <begin position="256"/>
        <end position="276"/>
    </location>
</feature>
<name>A0A3S5AEE3_9PLAT</name>
<evidence type="ECO:0000313" key="2">
    <source>
        <dbReference type="EMBL" id="VEL27145.1"/>
    </source>
</evidence>
<dbReference type="Proteomes" id="UP000784294">
    <property type="component" value="Unassembled WGS sequence"/>
</dbReference>
<sequence>MASDEQNGLLITTGIDGGTRCWQLDVCVSSRAPCLGWSIRPLDAYRPSIIYCPLRVLHALLSTPTTNEHATAPDTGFPRLQYGARSRGASVAESSSAVVHESSQIRAGSLLFLVLRDAERFAFPVSAFAWGRMGPSRLDQPASAAHTAPVETVGQVPAGAGGKSSLFVTVAPEDVDGAVRVWRVEVSGDRRHRPGEANVAEGSGGIRLVRRLFCARPDVAGRWSVAAALVDANGRLVVARKRMVCLLEERRPRGLVQSAEPLGSPDNNQGGRSVSRPWNQAVHDAMNEEEAVLVSGANRSVLETGKAEKVGKYHRTPENESFSPVTPSFVCRASGSFRM</sequence>